<accession>A0A067MVI3</accession>
<reference evidence="3" key="1">
    <citation type="journal article" date="2014" name="Proc. Natl. Acad. Sci. U.S.A.">
        <title>Extensive sampling of basidiomycete genomes demonstrates inadequacy of the white-rot/brown-rot paradigm for wood decay fungi.</title>
        <authorList>
            <person name="Riley R."/>
            <person name="Salamov A.A."/>
            <person name="Brown D.W."/>
            <person name="Nagy L.G."/>
            <person name="Floudas D."/>
            <person name="Held B.W."/>
            <person name="Levasseur A."/>
            <person name="Lombard V."/>
            <person name="Morin E."/>
            <person name="Otillar R."/>
            <person name="Lindquist E.A."/>
            <person name="Sun H."/>
            <person name="LaButti K.M."/>
            <person name="Schmutz J."/>
            <person name="Jabbour D."/>
            <person name="Luo H."/>
            <person name="Baker S.E."/>
            <person name="Pisabarro A.G."/>
            <person name="Walton J.D."/>
            <person name="Blanchette R.A."/>
            <person name="Henrissat B."/>
            <person name="Martin F."/>
            <person name="Cullen D."/>
            <person name="Hibbett D.S."/>
            <person name="Grigoriev I.V."/>
        </authorList>
    </citation>
    <scope>NUCLEOTIDE SEQUENCE [LARGE SCALE GENOMIC DNA]</scope>
    <source>
        <strain evidence="3">FD-172 SS1</strain>
    </source>
</reference>
<proteinExistence type="predicted"/>
<dbReference type="EMBL" id="KL198030">
    <property type="protein sequence ID" value="KDQ15847.1"/>
    <property type="molecule type" value="Genomic_DNA"/>
</dbReference>
<evidence type="ECO:0000313" key="3">
    <source>
        <dbReference type="Proteomes" id="UP000027195"/>
    </source>
</evidence>
<dbReference type="Proteomes" id="UP000027195">
    <property type="component" value="Unassembled WGS sequence"/>
</dbReference>
<gene>
    <name evidence="2" type="ORF">BOTBODRAFT_173518</name>
</gene>
<feature type="region of interest" description="Disordered" evidence="1">
    <location>
        <begin position="34"/>
        <end position="74"/>
    </location>
</feature>
<organism evidence="2 3">
    <name type="scientific">Botryobasidium botryosum (strain FD-172 SS1)</name>
    <dbReference type="NCBI Taxonomy" id="930990"/>
    <lineage>
        <taxon>Eukaryota</taxon>
        <taxon>Fungi</taxon>
        <taxon>Dikarya</taxon>
        <taxon>Basidiomycota</taxon>
        <taxon>Agaricomycotina</taxon>
        <taxon>Agaricomycetes</taxon>
        <taxon>Cantharellales</taxon>
        <taxon>Botryobasidiaceae</taxon>
        <taxon>Botryobasidium</taxon>
    </lineage>
</organism>
<keyword evidence="3" id="KW-1185">Reference proteome</keyword>
<dbReference type="AlphaFoldDB" id="A0A067MVI3"/>
<feature type="region of interest" description="Disordered" evidence="1">
    <location>
        <begin position="173"/>
        <end position="226"/>
    </location>
</feature>
<dbReference type="OrthoDB" id="424402at2759"/>
<protein>
    <submittedName>
        <fullName evidence="2">Uncharacterized protein</fullName>
    </submittedName>
</protein>
<evidence type="ECO:0000256" key="1">
    <source>
        <dbReference type="SAM" id="MobiDB-lite"/>
    </source>
</evidence>
<name>A0A067MVI3_BOTB1</name>
<feature type="compositionally biased region" description="Basic and acidic residues" evidence="1">
    <location>
        <begin position="201"/>
        <end position="220"/>
    </location>
</feature>
<dbReference type="STRING" id="930990.A0A067MVI3"/>
<sequence length="226" mass="25246">MRITGHAKLRALVTFGLTFLQEKPGQPLVLHTLPAEKSSVSEKTSGTDVVAPITGHEQDDAPPPAKKQRLSPSTESIPRLVSVAEIIKREFSVIMAEKRKKSANNETVELHQWNEVGCLEDLQGSDKPAETEADRAEALLLALEGKKFLKQQRTPYMKITLCTQLIQSMDRAGVTYQAPPPPPKPSKAALARARTRRRKREFKEKEKEKGEEKQQERESSVDIACN</sequence>
<dbReference type="HOGENOM" id="CLU_074862_0_0_1"/>
<evidence type="ECO:0000313" key="2">
    <source>
        <dbReference type="EMBL" id="KDQ15847.1"/>
    </source>
</evidence>
<dbReference type="InParanoid" id="A0A067MVI3"/>